<dbReference type="EMBL" id="SJPG01000001">
    <property type="protein sequence ID" value="TWT61964.1"/>
    <property type="molecule type" value="Genomic_DNA"/>
</dbReference>
<dbReference type="Proteomes" id="UP000316095">
    <property type="component" value="Unassembled WGS sequence"/>
</dbReference>
<organism evidence="3 4">
    <name type="scientific">Rubinisphaera italica</name>
    <dbReference type="NCBI Taxonomy" id="2527969"/>
    <lineage>
        <taxon>Bacteria</taxon>
        <taxon>Pseudomonadati</taxon>
        <taxon>Planctomycetota</taxon>
        <taxon>Planctomycetia</taxon>
        <taxon>Planctomycetales</taxon>
        <taxon>Planctomycetaceae</taxon>
        <taxon>Rubinisphaera</taxon>
    </lineage>
</organism>
<name>A0A5C5XGM3_9PLAN</name>
<dbReference type="InterPro" id="IPR015424">
    <property type="entry name" value="PyrdxlP-dep_Trfase"/>
</dbReference>
<dbReference type="InterPro" id="IPR015421">
    <property type="entry name" value="PyrdxlP-dep_Trfase_major"/>
</dbReference>
<evidence type="ECO:0000256" key="1">
    <source>
        <dbReference type="ARBA" id="ARBA00022898"/>
    </source>
</evidence>
<evidence type="ECO:0000259" key="2">
    <source>
        <dbReference type="Pfam" id="PF00266"/>
    </source>
</evidence>
<protein>
    <submittedName>
        <fullName evidence="3">Isopenicillin N epimerase</fullName>
        <ecNumber evidence="3">5.1.1.17</ecNumber>
    </submittedName>
</protein>
<evidence type="ECO:0000313" key="4">
    <source>
        <dbReference type="Proteomes" id="UP000316095"/>
    </source>
</evidence>
<proteinExistence type="predicted"/>
<dbReference type="InterPro" id="IPR000192">
    <property type="entry name" value="Aminotrans_V_dom"/>
</dbReference>
<feature type="domain" description="Aminotransferase class V" evidence="2">
    <location>
        <begin position="21"/>
        <end position="322"/>
    </location>
</feature>
<dbReference type="PANTHER" id="PTHR43092:SF2">
    <property type="entry name" value="HERCYNYLCYSTEINE SULFOXIDE LYASE"/>
    <property type="match status" value="1"/>
</dbReference>
<dbReference type="InterPro" id="IPR015422">
    <property type="entry name" value="PyrdxlP-dep_Trfase_small"/>
</dbReference>
<keyword evidence="4" id="KW-1185">Reference proteome</keyword>
<dbReference type="Gene3D" id="3.90.1150.10">
    <property type="entry name" value="Aspartate Aminotransferase, domain 1"/>
    <property type="match status" value="1"/>
</dbReference>
<reference evidence="3 4" key="1">
    <citation type="submission" date="2019-02" db="EMBL/GenBank/DDBJ databases">
        <title>Deep-cultivation of Planctomycetes and their phenomic and genomic characterization uncovers novel biology.</title>
        <authorList>
            <person name="Wiegand S."/>
            <person name="Jogler M."/>
            <person name="Boedeker C."/>
            <person name="Pinto D."/>
            <person name="Vollmers J."/>
            <person name="Rivas-Marin E."/>
            <person name="Kohn T."/>
            <person name="Peeters S.H."/>
            <person name="Heuer A."/>
            <person name="Rast P."/>
            <person name="Oberbeckmann S."/>
            <person name="Bunk B."/>
            <person name="Jeske O."/>
            <person name="Meyerdierks A."/>
            <person name="Storesund J.E."/>
            <person name="Kallscheuer N."/>
            <person name="Luecker S."/>
            <person name="Lage O.M."/>
            <person name="Pohl T."/>
            <person name="Merkel B.J."/>
            <person name="Hornburger P."/>
            <person name="Mueller R.-W."/>
            <person name="Bruemmer F."/>
            <person name="Labrenz M."/>
            <person name="Spormann A.M."/>
            <person name="Op Den Camp H."/>
            <person name="Overmann J."/>
            <person name="Amann R."/>
            <person name="Jetten M.S.M."/>
            <person name="Mascher T."/>
            <person name="Medema M.H."/>
            <person name="Devos D.P."/>
            <person name="Kaster A.-K."/>
            <person name="Ovreas L."/>
            <person name="Rohde M."/>
            <person name="Galperin M.Y."/>
            <person name="Jogler C."/>
        </authorList>
    </citation>
    <scope>NUCLEOTIDE SEQUENCE [LARGE SCALE GENOMIC DNA]</scope>
    <source>
        <strain evidence="3 4">Pan54</strain>
    </source>
</reference>
<evidence type="ECO:0000313" key="3">
    <source>
        <dbReference type="EMBL" id="TWT61964.1"/>
    </source>
</evidence>
<dbReference type="AlphaFoldDB" id="A0A5C5XGM3"/>
<dbReference type="Pfam" id="PF00266">
    <property type="entry name" value="Aminotran_5"/>
    <property type="match status" value="1"/>
</dbReference>
<gene>
    <name evidence="3" type="primary">cefD</name>
    <name evidence="3" type="ORF">Pan54_27020</name>
</gene>
<dbReference type="OrthoDB" id="250246at2"/>
<dbReference type="Gene3D" id="3.40.640.10">
    <property type="entry name" value="Type I PLP-dependent aspartate aminotransferase-like (Major domain)"/>
    <property type="match status" value="1"/>
</dbReference>
<dbReference type="GO" id="GO:0045439">
    <property type="term" value="F:isopenicillin-N epimerase activity"/>
    <property type="evidence" value="ECO:0007669"/>
    <property type="project" value="UniProtKB-EC"/>
</dbReference>
<dbReference type="PANTHER" id="PTHR43092">
    <property type="entry name" value="L-CYSTEINE DESULFHYDRASE"/>
    <property type="match status" value="1"/>
</dbReference>
<keyword evidence="3" id="KW-0413">Isomerase</keyword>
<dbReference type="EC" id="5.1.1.17" evidence="3"/>
<comment type="caution">
    <text evidence="3">The sequence shown here is derived from an EMBL/GenBank/DDBJ whole genome shotgun (WGS) entry which is preliminary data.</text>
</comment>
<dbReference type="SUPFAM" id="SSF53383">
    <property type="entry name" value="PLP-dependent transferases"/>
    <property type="match status" value="1"/>
</dbReference>
<dbReference type="RefSeq" id="WP_146503880.1">
    <property type="nucleotide sequence ID" value="NZ_SJPG01000001.1"/>
</dbReference>
<keyword evidence="1" id="KW-0663">Pyridoxal phosphate</keyword>
<accession>A0A5C5XGM3</accession>
<sequence length="386" mass="43943">MKSSWSLDPEITYLNHGSFGPSPNCVQQAQREWMSQLESNPMEFLVRQRERLLDEMLAKLGQFIGSPANCLIPVENATFGMNIVANSVPLQAGDEVLLTNHEYGAVERIWQKKAASVGAKIVIATLPIPFQDADEIVEAVFRSVTPQTRLLVISHVTSPTALVLPVEKICQRAREQKLTVCIDGSHAIAMRPLNLKTLNCDFYTASCHKWLCAPFGTGFLYVAPQWQQNISTVNTSWGGTMYGREKSWQNEFLWVGTSDPSRFLAISNAIDFLEDYGLERFREETYHMASQTYDLFSKQFRTEPYSTRQQDWFGSMVTIPLPESVPVPAKWTGRPHPLQERLAQKHRIEVPIVKWSSRMHIRISSHLYNDFSELERLSHALKAEIL</sequence>